<dbReference type="EMBL" id="VIGI01000011">
    <property type="protein sequence ID" value="KAB8294074.1"/>
    <property type="molecule type" value="Genomic_DNA"/>
</dbReference>
<name>A0A5N6JY44_MONLA</name>
<organism evidence="2 3">
    <name type="scientific">Monilinia laxa</name>
    <name type="common">Brown rot fungus</name>
    <name type="synonym">Sclerotinia laxa</name>
    <dbReference type="NCBI Taxonomy" id="61186"/>
    <lineage>
        <taxon>Eukaryota</taxon>
        <taxon>Fungi</taxon>
        <taxon>Dikarya</taxon>
        <taxon>Ascomycota</taxon>
        <taxon>Pezizomycotina</taxon>
        <taxon>Leotiomycetes</taxon>
        <taxon>Helotiales</taxon>
        <taxon>Sclerotiniaceae</taxon>
        <taxon>Monilinia</taxon>
    </lineage>
</organism>
<gene>
    <name evidence="2" type="ORF">EYC80_009529</name>
</gene>
<keyword evidence="3" id="KW-1185">Reference proteome</keyword>
<reference evidence="2 3" key="1">
    <citation type="submission" date="2019-06" db="EMBL/GenBank/DDBJ databases">
        <title>Genome Sequence of the Brown Rot Fungal Pathogen Monilinia laxa.</title>
        <authorList>
            <person name="De Miccolis Angelini R.M."/>
            <person name="Landi L."/>
            <person name="Abate D."/>
            <person name="Pollastro S."/>
            <person name="Romanazzi G."/>
            <person name="Faretra F."/>
        </authorList>
    </citation>
    <scope>NUCLEOTIDE SEQUENCE [LARGE SCALE GENOMIC DNA]</scope>
    <source>
        <strain evidence="2 3">Mlax316</strain>
    </source>
</reference>
<evidence type="ECO:0000313" key="2">
    <source>
        <dbReference type="EMBL" id="KAB8294074.1"/>
    </source>
</evidence>
<proteinExistence type="predicted"/>
<protein>
    <submittedName>
        <fullName evidence="2">Uncharacterized protein</fullName>
    </submittedName>
</protein>
<dbReference type="AlphaFoldDB" id="A0A5N6JY44"/>
<dbReference type="Proteomes" id="UP000326757">
    <property type="component" value="Unassembled WGS sequence"/>
</dbReference>
<accession>A0A5N6JY44</accession>
<comment type="caution">
    <text evidence="2">The sequence shown here is derived from an EMBL/GenBank/DDBJ whole genome shotgun (WGS) entry which is preliminary data.</text>
</comment>
<sequence length="134" mass="13670">MASSSSDEDEISPDMMEAFLALFHRNNIYVARDRDGDTETMHAVFRTVAAATTGTSAASATAMASAAVVDASDPVAAIAGGSAAGATPTLGLATSEESNKASGKTDSTDLKPFKNTESIDNDTSHQVPAATLNE</sequence>
<feature type="region of interest" description="Disordered" evidence="1">
    <location>
        <begin position="81"/>
        <end position="134"/>
    </location>
</feature>
<evidence type="ECO:0000313" key="3">
    <source>
        <dbReference type="Proteomes" id="UP000326757"/>
    </source>
</evidence>
<feature type="compositionally biased region" description="Low complexity" evidence="1">
    <location>
        <begin position="81"/>
        <end position="95"/>
    </location>
</feature>
<evidence type="ECO:0000256" key="1">
    <source>
        <dbReference type="SAM" id="MobiDB-lite"/>
    </source>
</evidence>